<comment type="caution">
    <text evidence="2">The sequence shown here is derived from an EMBL/GenBank/DDBJ whole genome shotgun (WGS) entry which is preliminary data.</text>
</comment>
<dbReference type="PROSITE" id="PS51257">
    <property type="entry name" value="PROKAR_LIPOPROTEIN"/>
    <property type="match status" value="1"/>
</dbReference>
<dbReference type="OrthoDB" id="6376030at2"/>
<dbReference type="InterPro" id="IPR038636">
    <property type="entry name" value="Wzi_sf"/>
</dbReference>
<dbReference type="Gene3D" id="2.40.160.130">
    <property type="entry name" value="Capsule assembly protein Wzi"/>
    <property type="match status" value="1"/>
</dbReference>
<keyword evidence="1" id="KW-0732">Signal</keyword>
<accession>A0A1S1MYB4</accession>
<evidence type="ECO:0008006" key="4">
    <source>
        <dbReference type="Google" id="ProtNLM"/>
    </source>
</evidence>
<feature type="chain" id="PRO_5010196509" description="Capsule assembly Wzi family protein" evidence="1">
    <location>
        <begin position="23"/>
        <end position="483"/>
    </location>
</feature>
<protein>
    <recommendedName>
        <fullName evidence="4">Capsule assembly Wzi family protein</fullName>
    </recommendedName>
</protein>
<dbReference type="AlphaFoldDB" id="A0A1S1MYB4"/>
<dbReference type="RefSeq" id="WP_070983944.1">
    <property type="nucleotide sequence ID" value="NZ_MKJU01000022.1"/>
</dbReference>
<organism evidence="2 3">
    <name type="scientific">Pseudoalteromonas amylolytica</name>
    <dbReference type="NCBI Taxonomy" id="1859457"/>
    <lineage>
        <taxon>Bacteria</taxon>
        <taxon>Pseudomonadati</taxon>
        <taxon>Pseudomonadota</taxon>
        <taxon>Gammaproteobacteria</taxon>
        <taxon>Alteromonadales</taxon>
        <taxon>Pseudoalteromonadaceae</taxon>
        <taxon>Pseudoalteromonas</taxon>
    </lineage>
</organism>
<dbReference type="InterPro" id="IPR026950">
    <property type="entry name" value="Caps_assemb_Wzi"/>
</dbReference>
<dbReference type="Pfam" id="PF14052">
    <property type="entry name" value="Caps_assemb_Wzi"/>
    <property type="match status" value="1"/>
</dbReference>
<name>A0A1S1MYB4_9GAMM</name>
<evidence type="ECO:0000313" key="2">
    <source>
        <dbReference type="EMBL" id="OHU92142.1"/>
    </source>
</evidence>
<gene>
    <name evidence="2" type="ORF">BET10_07385</name>
</gene>
<feature type="signal peptide" evidence="1">
    <location>
        <begin position="1"/>
        <end position="22"/>
    </location>
</feature>
<proteinExistence type="predicted"/>
<evidence type="ECO:0000313" key="3">
    <source>
        <dbReference type="Proteomes" id="UP000179786"/>
    </source>
</evidence>
<keyword evidence="3" id="KW-1185">Reference proteome</keyword>
<dbReference type="Proteomes" id="UP000179786">
    <property type="component" value="Unassembled WGS sequence"/>
</dbReference>
<dbReference type="STRING" id="1859457.BET10_07385"/>
<evidence type="ECO:0000256" key="1">
    <source>
        <dbReference type="SAM" id="SignalP"/>
    </source>
</evidence>
<dbReference type="EMBL" id="MKJU01000022">
    <property type="protein sequence ID" value="OHU92142.1"/>
    <property type="molecule type" value="Genomic_DNA"/>
</dbReference>
<reference evidence="2 3" key="1">
    <citation type="submission" date="2016-09" db="EMBL/GenBank/DDBJ databases">
        <title>Pseudoalteromonas amylolytica sp. nov., isolated from the surface seawater.</title>
        <authorList>
            <person name="Wu Y.-H."/>
            <person name="Cheng H."/>
            <person name="Jin X.-B."/>
            <person name="Wang C.-S."/>
            <person name="Xu X.-W."/>
        </authorList>
    </citation>
    <scope>NUCLEOTIDE SEQUENCE [LARGE SCALE GENOMIC DNA]</scope>
    <source>
        <strain evidence="2 3">JW1</strain>
    </source>
</reference>
<sequence>MSLKLSSCVAAFALVFSCFSYSAPTAYLPISKDTSLEYQIDRMFALTNGVPMAKPYRVSEVNIALQKLRRVDEPLYRHIRERLKKFQGQDEIVRQGVKLRYDSGTQVKLANDRGNISGEYAELSLDGVWRGSSNSLLQVGMDYRVRQGDLVPYNTFYALAGDTFQLNLGYKEHWFSPFKSFAQVYSNNAKPSASVSLGLIAPLKNWWNFDFELFYSELDRQEQGIVYQGQLHDGSPKLAGTHFSIEPIEGWTIGLNRMMQFGGGPREVGTSDVLKAYFDPSGNDNKGNGLSQDDELGDQWATLTSTLQTNFYTPVEWYIEYGGEDTKNHSNVQFGNTAASFGVYLPQLTQATTLRYEYTNMHSLWYVNEIYPTAGNTNKGFVVGHFAADQRVFGDAAPSKVHTLEATYSSDYSTMWRLKYTQIDNQSGYLNEFDQVGADYEQARALELSNSQIIEGRHVETTLSVGKDVFGESYTWLSLNVYW</sequence>